<keyword evidence="11" id="KW-1185">Reference proteome</keyword>
<keyword evidence="4 6" id="KW-0863">Zinc-finger</keyword>
<dbReference type="SUPFAM" id="SSF57850">
    <property type="entry name" value="RING/U-box"/>
    <property type="match status" value="1"/>
</dbReference>
<dbReference type="InterPro" id="IPR018004">
    <property type="entry name" value="KilA/APSES_HTH"/>
</dbReference>
<dbReference type="Pfam" id="PF13639">
    <property type="entry name" value="zf-RING_2"/>
    <property type="match status" value="1"/>
</dbReference>
<dbReference type="Proteomes" id="UP000140838">
    <property type="component" value="Genome"/>
</dbReference>
<dbReference type="Gene3D" id="4.10.1000.10">
    <property type="entry name" value="Zinc finger, CCCH-type"/>
    <property type="match status" value="1"/>
</dbReference>
<dbReference type="InterPro" id="IPR041367">
    <property type="entry name" value="Znf-CCCH_4"/>
</dbReference>
<dbReference type="RefSeq" id="YP_009046149.1">
    <property type="nucleotide sequence ID" value="NC_024446.1"/>
</dbReference>
<dbReference type="Gene3D" id="3.30.40.10">
    <property type="entry name" value="Zinc/RING finger domain, C3HC4 (zinc finger)"/>
    <property type="match status" value="1"/>
</dbReference>
<evidence type="ECO:0000256" key="5">
    <source>
        <dbReference type="ARBA" id="ARBA00022833"/>
    </source>
</evidence>
<evidence type="ECO:0000259" key="7">
    <source>
        <dbReference type="PROSITE" id="PS50089"/>
    </source>
</evidence>
<feature type="domain" description="RING-type" evidence="7">
    <location>
        <begin position="220"/>
        <end position="272"/>
    </location>
</feature>
<keyword evidence="5 6" id="KW-0862">Zinc</keyword>
<dbReference type="GeneID" id="19738170"/>
<dbReference type="InterPro" id="IPR013083">
    <property type="entry name" value="Znf_RING/FYVE/PHD"/>
</dbReference>
<dbReference type="SMART" id="SM00356">
    <property type="entry name" value="ZnF_C3H1"/>
    <property type="match status" value="1"/>
</dbReference>
<dbReference type="SUPFAM" id="SSF90229">
    <property type="entry name" value="CCCH zinc finger"/>
    <property type="match status" value="1"/>
</dbReference>
<feature type="domain" description="C3H1-type" evidence="8">
    <location>
        <begin position="151"/>
        <end position="178"/>
    </location>
</feature>
<accession>A0A068EFF9</accession>
<dbReference type="KEGG" id="vg:19738170"/>
<evidence type="ECO:0000256" key="2">
    <source>
        <dbReference type="ARBA" id="ARBA00022723"/>
    </source>
</evidence>
<keyword evidence="2 6" id="KW-0479">Metal-binding</keyword>
<dbReference type="SMART" id="SM00184">
    <property type="entry name" value="RING"/>
    <property type="match status" value="1"/>
</dbReference>
<sequence>MKEEDLSSINNNVHGKYSVTDLSQDDCVIENIEGTFDSIKYKDITIIIMKNTGYINCSKICKIKNKYFSRWLRLSTSKALLDINNNKSPDTVIIKVYGKGKKLIITGFYLKQNMIHYVMEWIGDDDFTNDIYKMINFYNTLCGNDELKNVSYKNTLCPFIELGRCYYGKKCKYIHGDQCDICGLYILHPTDINQRISHKKTCLVDRDCLIVFKRSNSKKCGICIEEISEKHISEQYFGILPSCKHVFCLSCIRRWADTTRNTDTENTCPECRIVFPFIIPNRYWVDDKYEKKILSNRCKKIIFTKNNYNNHKNIITFMTTSWFYLSNLE</sequence>
<reference evidence="10 11" key="1">
    <citation type="journal article" date="2014" name="BMC Genomics">
        <title>The complete genome sequences of poxviruses isolated from a penguin and a pigeon in South Africa and comparison to other sequenced avipoxviruses.</title>
        <authorList>
            <person name="Offerman K."/>
            <person name="Carulei O."/>
            <person name="van der Walt A.P."/>
            <person name="Douglass N."/>
            <person name="Williamson A.L."/>
        </authorList>
    </citation>
    <scope>NUCLEOTIDE SEQUENCE [LARGE SCALE GENOMIC DNA]</scope>
    <source>
        <strain evidence="10">PSan92</strain>
    </source>
</reference>
<dbReference type="GO" id="GO:0000209">
    <property type="term" value="P:protein polyubiquitination"/>
    <property type="evidence" value="ECO:0007669"/>
    <property type="project" value="InterPro"/>
</dbReference>
<dbReference type="PROSITE" id="PS50103">
    <property type="entry name" value="ZF_C3H1"/>
    <property type="match status" value="1"/>
</dbReference>
<organism evidence="10 11">
    <name type="scientific">Penguinpox virus</name>
    <dbReference type="NCBI Taxonomy" id="648998"/>
    <lineage>
        <taxon>Viruses</taxon>
        <taxon>Varidnaviria</taxon>
        <taxon>Bamfordvirae</taxon>
        <taxon>Nucleocytoviricota</taxon>
        <taxon>Pokkesviricetes</taxon>
        <taxon>Chitovirales</taxon>
        <taxon>Poxviridae</taxon>
        <taxon>Chordopoxvirinae</taxon>
        <taxon>Avipoxvirus</taxon>
        <taxon>Avipoxvirus penguinpox</taxon>
    </lineage>
</organism>
<dbReference type="GO" id="GO:0008270">
    <property type="term" value="F:zinc ion binding"/>
    <property type="evidence" value="ECO:0007669"/>
    <property type="project" value="UniProtKB-KW"/>
</dbReference>
<keyword evidence="1" id="KW-0808">Transferase</keyword>
<proteinExistence type="predicted"/>
<dbReference type="Pfam" id="PF18044">
    <property type="entry name" value="zf-CCCH_4"/>
    <property type="match status" value="1"/>
</dbReference>
<dbReference type="InterPro" id="IPR001841">
    <property type="entry name" value="Znf_RING"/>
</dbReference>
<dbReference type="InterPro" id="IPR017880">
    <property type="entry name" value="KilA_N"/>
</dbReference>
<name>A0A068EFF9_9POXV</name>
<keyword evidence="3" id="KW-0677">Repeat</keyword>
<evidence type="ECO:0000313" key="10">
    <source>
        <dbReference type="EMBL" id="AID46891.1"/>
    </source>
</evidence>
<evidence type="ECO:0000259" key="9">
    <source>
        <dbReference type="PROSITE" id="PS51301"/>
    </source>
</evidence>
<evidence type="ECO:0000256" key="6">
    <source>
        <dbReference type="PROSITE-ProRule" id="PRU00723"/>
    </source>
</evidence>
<evidence type="ECO:0000313" key="11">
    <source>
        <dbReference type="Proteomes" id="UP000140838"/>
    </source>
</evidence>
<dbReference type="PROSITE" id="PS50089">
    <property type="entry name" value="ZF_RING_2"/>
    <property type="match status" value="1"/>
</dbReference>
<dbReference type="EMBL" id="KJ859677">
    <property type="protein sequence ID" value="AID46891.1"/>
    <property type="molecule type" value="Genomic_DNA"/>
</dbReference>
<dbReference type="PROSITE" id="PS00518">
    <property type="entry name" value="ZF_RING_1"/>
    <property type="match status" value="1"/>
</dbReference>
<evidence type="ECO:0000256" key="1">
    <source>
        <dbReference type="ARBA" id="ARBA00022679"/>
    </source>
</evidence>
<dbReference type="InterPro" id="IPR017907">
    <property type="entry name" value="Znf_RING_CS"/>
</dbReference>
<dbReference type="GO" id="GO:0061630">
    <property type="term" value="F:ubiquitin protein ligase activity"/>
    <property type="evidence" value="ECO:0007669"/>
    <property type="project" value="InterPro"/>
</dbReference>
<gene>
    <name evidence="10" type="ORF">pepv_164</name>
</gene>
<dbReference type="PROSITE" id="PS51301">
    <property type="entry name" value="KILA_N"/>
    <property type="match status" value="1"/>
</dbReference>
<evidence type="ECO:0000256" key="4">
    <source>
        <dbReference type="ARBA" id="ARBA00022771"/>
    </source>
</evidence>
<evidence type="ECO:0000259" key="8">
    <source>
        <dbReference type="PROSITE" id="PS50103"/>
    </source>
</evidence>
<feature type="zinc finger region" description="C3H1-type" evidence="6">
    <location>
        <begin position="151"/>
        <end position="178"/>
    </location>
</feature>
<dbReference type="InterPro" id="IPR036855">
    <property type="entry name" value="Znf_CCCH_sf"/>
</dbReference>
<dbReference type="InterPro" id="IPR045072">
    <property type="entry name" value="MKRN-like"/>
</dbReference>
<protein>
    <submittedName>
        <fullName evidence="10">N1R/p28 family protein</fullName>
    </submittedName>
</protein>
<dbReference type="PANTHER" id="PTHR11224:SF10">
    <property type="entry name" value="IP09428P-RELATED"/>
    <property type="match status" value="1"/>
</dbReference>
<dbReference type="InterPro" id="IPR000571">
    <property type="entry name" value="Znf_CCCH"/>
</dbReference>
<dbReference type="Pfam" id="PF04383">
    <property type="entry name" value="KilA-N"/>
    <property type="match status" value="1"/>
</dbReference>
<evidence type="ECO:0000256" key="3">
    <source>
        <dbReference type="ARBA" id="ARBA00022737"/>
    </source>
</evidence>
<feature type="domain" description="KilA-N" evidence="9">
    <location>
        <begin position="35"/>
        <end position="137"/>
    </location>
</feature>
<dbReference type="PANTHER" id="PTHR11224">
    <property type="entry name" value="MAKORIN-RELATED"/>
    <property type="match status" value="1"/>
</dbReference>